<sequence length="556" mass="60622">MRGLMSKSYNYDQNVESKVIKDTIETPIKHSFIEGLTISEYFNSSYGARKGMSDTAMKTSKSGYMTRKLVDATQEVIIKETDCFVNKGFLVSDIVDTKTDVIIESLAERITDRYPVENILHPKTGEIISAAGTLISSQDAQLMQSLGINEVEIRSVLFCRAKQGVCQRCFGIDLTTRKPIEIGMAIGVVAAQSIGEPGTQLTMRTFHTGGVSGGANIAQATISEIDGLVESIEKASDGLSYSVLIKNPVETVAYTVNINSIFRIKRGDRIKAGEKIVDGSISIPNLLLVAGIGAVRQYMIKEVQKVYRSQGIEISDKYVEVIIRQLTNKLVVQDPGDSQYFSGEVVELNAFTNTNTLLLNEGKVPASAVNIVFGLEEAPSKADSFLSAASFQDTKKILIDAAVRSKRDKLTSLKENVILGNLIPSGSALMDTQELIARAEATNAITTRLFLPKEDLISFIEQHVDLNSLPNKVLVISSKIVSLAQNRIVAKSSYPIKLDLIRAESEQIIGFSPQAIPIALVHGLLMADAGIDESNVPNHQNYILLPKDPYPTCQGL</sequence>
<dbReference type="Gene3D" id="2.40.50.100">
    <property type="match status" value="1"/>
</dbReference>
<evidence type="ECO:0000259" key="9">
    <source>
        <dbReference type="Pfam" id="PF04998"/>
    </source>
</evidence>
<keyword evidence="3" id="KW-0240">DNA-directed RNA polymerase</keyword>
<protein>
    <recommendedName>
        <fullName evidence="2">DNA-directed RNA polymerase</fullName>
        <ecNumber evidence="2">2.7.7.6</ecNumber>
    </recommendedName>
</protein>
<dbReference type="GO" id="GO:0003899">
    <property type="term" value="F:DNA-directed RNA polymerase activity"/>
    <property type="evidence" value="ECO:0007669"/>
    <property type="project" value="UniProtKB-EC"/>
</dbReference>
<evidence type="ECO:0000259" key="8">
    <source>
        <dbReference type="Pfam" id="PF01996"/>
    </source>
</evidence>
<dbReference type="SUPFAM" id="SSF144010">
    <property type="entry name" value="CofE-like"/>
    <property type="match status" value="1"/>
</dbReference>
<dbReference type="Pfam" id="PF04998">
    <property type="entry name" value="RNA_pol_Rpb1_5"/>
    <property type="match status" value="2"/>
</dbReference>
<dbReference type="Gene3D" id="1.10.150.390">
    <property type="match status" value="1"/>
</dbReference>
<dbReference type="EMBL" id="CAJNOK010000001">
    <property type="protein sequence ID" value="CAF0720980.1"/>
    <property type="molecule type" value="Genomic_DNA"/>
</dbReference>
<dbReference type="GO" id="GO:0006351">
    <property type="term" value="P:DNA-templated transcription"/>
    <property type="evidence" value="ECO:0007669"/>
    <property type="project" value="InterPro"/>
</dbReference>
<dbReference type="AlphaFoldDB" id="A0A8S2CMV8"/>
<evidence type="ECO:0000256" key="6">
    <source>
        <dbReference type="ARBA" id="ARBA00023163"/>
    </source>
</evidence>
<evidence type="ECO:0000256" key="5">
    <source>
        <dbReference type="ARBA" id="ARBA00022695"/>
    </source>
</evidence>
<dbReference type="InterPro" id="IPR002847">
    <property type="entry name" value="F420-0_gamma-glut_ligase-dom"/>
</dbReference>
<evidence type="ECO:0000256" key="3">
    <source>
        <dbReference type="ARBA" id="ARBA00022478"/>
    </source>
</evidence>
<dbReference type="InterPro" id="IPR007081">
    <property type="entry name" value="RNA_pol_Rpb1_5"/>
</dbReference>
<dbReference type="PANTHER" id="PTHR19376:SF54">
    <property type="entry name" value="DNA-DIRECTED RNA POLYMERASE SUBUNIT BETA"/>
    <property type="match status" value="1"/>
</dbReference>
<gene>
    <name evidence="10" type="ORF">OVA965_LOCUS43</name>
    <name evidence="11" type="ORF">TMI583_LOCUS43</name>
</gene>
<evidence type="ECO:0000313" key="11">
    <source>
        <dbReference type="EMBL" id="CAF3492217.1"/>
    </source>
</evidence>
<dbReference type="Proteomes" id="UP000677228">
    <property type="component" value="Unassembled WGS sequence"/>
</dbReference>
<dbReference type="Pfam" id="PF01996">
    <property type="entry name" value="F420_ligase"/>
    <property type="match status" value="1"/>
</dbReference>
<evidence type="ECO:0000313" key="12">
    <source>
        <dbReference type="Proteomes" id="UP000677228"/>
    </source>
</evidence>
<keyword evidence="6" id="KW-0804">Transcription</keyword>
<feature type="domain" description="RNA polymerase Rpb1" evidence="9">
    <location>
        <begin position="255"/>
        <end position="338"/>
    </location>
</feature>
<dbReference type="Gene3D" id="1.10.1790.20">
    <property type="match status" value="1"/>
</dbReference>
<evidence type="ECO:0000256" key="4">
    <source>
        <dbReference type="ARBA" id="ARBA00022679"/>
    </source>
</evidence>
<feature type="domain" description="RNA polymerase Rpb1" evidence="9">
    <location>
        <begin position="35"/>
        <end position="220"/>
    </location>
</feature>
<reference evidence="10" key="1">
    <citation type="submission" date="2021-02" db="EMBL/GenBank/DDBJ databases">
        <authorList>
            <person name="Nowell W R."/>
        </authorList>
    </citation>
    <scope>NUCLEOTIDE SEQUENCE</scope>
</reference>
<organism evidence="10 12">
    <name type="scientific">Didymodactylos carnosus</name>
    <dbReference type="NCBI Taxonomy" id="1234261"/>
    <lineage>
        <taxon>Eukaryota</taxon>
        <taxon>Metazoa</taxon>
        <taxon>Spiralia</taxon>
        <taxon>Gnathifera</taxon>
        <taxon>Rotifera</taxon>
        <taxon>Eurotatoria</taxon>
        <taxon>Bdelloidea</taxon>
        <taxon>Philodinida</taxon>
        <taxon>Philodinidae</taxon>
        <taxon>Didymodactylos</taxon>
    </lineage>
</organism>
<dbReference type="CDD" id="cd02655">
    <property type="entry name" value="RNAP_beta'_C"/>
    <property type="match status" value="1"/>
</dbReference>
<accession>A0A8S2CMV8</accession>
<dbReference type="PANTHER" id="PTHR19376">
    <property type="entry name" value="DNA-DIRECTED RNA POLYMERASE"/>
    <property type="match status" value="1"/>
</dbReference>
<keyword evidence="4" id="KW-0808">Transferase</keyword>
<dbReference type="EC" id="2.7.7.6" evidence="2"/>
<dbReference type="Gene3D" id="3.90.1660.10">
    <property type="entry name" value="CofE-like domain"/>
    <property type="match status" value="1"/>
</dbReference>
<dbReference type="SUPFAM" id="SSF64484">
    <property type="entry name" value="beta and beta-prime subunits of DNA dependent RNA-polymerase"/>
    <property type="match status" value="1"/>
</dbReference>
<keyword evidence="5" id="KW-0548">Nucleotidyltransferase</keyword>
<name>A0A8S2CMV8_9BILA</name>
<evidence type="ECO:0000256" key="7">
    <source>
        <dbReference type="ARBA" id="ARBA00048552"/>
    </source>
</evidence>
<evidence type="ECO:0000313" key="10">
    <source>
        <dbReference type="EMBL" id="CAF0720980.1"/>
    </source>
</evidence>
<proteinExistence type="predicted"/>
<dbReference type="GO" id="GO:0003677">
    <property type="term" value="F:DNA binding"/>
    <property type="evidence" value="ECO:0007669"/>
    <property type="project" value="InterPro"/>
</dbReference>
<feature type="domain" description="Coenzyme F420:L-glutamate ligase-like" evidence="8">
    <location>
        <begin position="445"/>
        <end position="554"/>
    </location>
</feature>
<comment type="function">
    <text evidence="1">DNA-dependent RNA polymerase catalyzes the transcription of DNA into RNA using the four ribonucleoside triphosphates as substrates.</text>
</comment>
<evidence type="ECO:0000256" key="2">
    <source>
        <dbReference type="ARBA" id="ARBA00012418"/>
    </source>
</evidence>
<dbReference type="Proteomes" id="UP000682733">
    <property type="component" value="Unassembled WGS sequence"/>
</dbReference>
<dbReference type="InterPro" id="IPR045867">
    <property type="entry name" value="DNA-dir_RpoC_beta_prime"/>
</dbReference>
<dbReference type="GO" id="GO:0000428">
    <property type="term" value="C:DNA-directed RNA polymerase complex"/>
    <property type="evidence" value="ECO:0007669"/>
    <property type="project" value="UniProtKB-KW"/>
</dbReference>
<comment type="catalytic activity">
    <reaction evidence="7">
        <text>RNA(n) + a ribonucleoside 5'-triphosphate = RNA(n+1) + diphosphate</text>
        <dbReference type="Rhea" id="RHEA:21248"/>
        <dbReference type="Rhea" id="RHEA-COMP:14527"/>
        <dbReference type="Rhea" id="RHEA-COMP:17342"/>
        <dbReference type="ChEBI" id="CHEBI:33019"/>
        <dbReference type="ChEBI" id="CHEBI:61557"/>
        <dbReference type="ChEBI" id="CHEBI:140395"/>
        <dbReference type="EC" id="2.7.7.6"/>
    </reaction>
</comment>
<dbReference type="Gene3D" id="6.10.250.2940">
    <property type="match status" value="1"/>
</dbReference>
<evidence type="ECO:0000256" key="1">
    <source>
        <dbReference type="ARBA" id="ARBA00004026"/>
    </source>
</evidence>
<comment type="caution">
    <text evidence="10">The sequence shown here is derived from an EMBL/GenBank/DDBJ whole genome shotgun (WGS) entry which is preliminary data.</text>
</comment>
<dbReference type="EMBL" id="CAJOBA010000001">
    <property type="protein sequence ID" value="CAF3492217.1"/>
    <property type="molecule type" value="Genomic_DNA"/>
</dbReference>